<dbReference type="PANTHER" id="PTHR11603">
    <property type="entry name" value="AAA FAMILY ATPASE"/>
    <property type="match status" value="1"/>
</dbReference>
<dbReference type="EMBL" id="CP003096">
    <property type="protein sequence ID" value="AER66651.1"/>
    <property type="molecule type" value="Genomic_DNA"/>
</dbReference>
<dbReference type="Proteomes" id="UP000005868">
    <property type="component" value="Chromosome"/>
</dbReference>
<gene>
    <name evidence="3" type="ordered locus">Tlie_0918</name>
</gene>
<name>G7V9V1_THELD</name>
<evidence type="ECO:0000313" key="3">
    <source>
        <dbReference type="EMBL" id="AER66651.1"/>
    </source>
</evidence>
<proteinExistence type="predicted"/>
<protein>
    <submittedName>
        <fullName evidence="3">PilT protein domain protein</fullName>
    </submittedName>
</protein>
<reference evidence="4" key="1">
    <citation type="submission" date="2011-10" db="EMBL/GenBank/DDBJ databases">
        <title>The complete genome of chromosome of Thermovirga lienii DSM 17291.</title>
        <authorList>
            <consortium name="US DOE Joint Genome Institute (JGI-PGF)"/>
            <person name="Lucas S."/>
            <person name="Copeland A."/>
            <person name="Lapidus A."/>
            <person name="Glavina del Rio T."/>
            <person name="Dalin E."/>
            <person name="Tice H."/>
            <person name="Bruce D."/>
            <person name="Goodwin L."/>
            <person name="Pitluck S."/>
            <person name="Peters L."/>
            <person name="Mikhailova N."/>
            <person name="Saunders E."/>
            <person name="Kyrpides N."/>
            <person name="Mavromatis K."/>
            <person name="Ivanova N."/>
            <person name="Last F.I."/>
            <person name="Brettin T."/>
            <person name="Detter J.C."/>
            <person name="Han C."/>
            <person name="Larimer F."/>
            <person name="Land M."/>
            <person name="Hauser L."/>
            <person name="Markowitz V."/>
            <person name="Cheng J.-F."/>
            <person name="Hugenholtz P."/>
            <person name="Woyke T."/>
            <person name="Wu D."/>
            <person name="Spring S."/>
            <person name="Schroeder M."/>
            <person name="Brambilla E.-M."/>
            <person name="Klenk H.-P."/>
            <person name="Eisen J.A."/>
        </authorList>
    </citation>
    <scope>NUCLEOTIDE SEQUENCE [LARGE SCALE GENOMIC DNA]</scope>
    <source>
        <strain evidence="4">ATCC BAA-1197 / DSM 17291 / Cas60314</strain>
    </source>
</reference>
<dbReference type="SMART" id="SM00670">
    <property type="entry name" value="PINc"/>
    <property type="match status" value="1"/>
</dbReference>
<feature type="transmembrane region" description="Helical" evidence="1">
    <location>
        <begin position="118"/>
        <end position="139"/>
    </location>
</feature>
<dbReference type="InterPro" id="IPR052041">
    <property type="entry name" value="Nucleic_acid_metab_PIN/TRAM"/>
</dbReference>
<dbReference type="KEGG" id="tli:Tlie_0918"/>
<dbReference type="AlphaFoldDB" id="G7V9V1"/>
<dbReference type="InterPro" id="IPR029060">
    <property type="entry name" value="PIN-like_dom_sf"/>
</dbReference>
<feature type="transmembrane region" description="Helical" evidence="1">
    <location>
        <begin position="12"/>
        <end position="34"/>
    </location>
</feature>
<dbReference type="eggNOG" id="COG4956">
    <property type="taxonomic scope" value="Bacteria"/>
</dbReference>
<dbReference type="HOGENOM" id="CLU_050839_0_0_0"/>
<keyword evidence="1" id="KW-0472">Membrane</keyword>
<dbReference type="InterPro" id="IPR002716">
    <property type="entry name" value="PIN_dom"/>
</dbReference>
<reference evidence="3 4" key="2">
    <citation type="journal article" date="2012" name="Stand. Genomic Sci.">
        <title>Genome sequence of the moderately thermophilic, amino-acid-degrading and sulfur-reducing bacterium Thermovirga lienii type strain (Cas60314(T)).</title>
        <authorList>
            <person name="Goker M."/>
            <person name="Saunders E."/>
            <person name="Lapidus A."/>
            <person name="Nolan M."/>
            <person name="Lucas S."/>
            <person name="Hammon N."/>
            <person name="Deshpande S."/>
            <person name="Cheng J.F."/>
            <person name="Han C."/>
            <person name="Tapia R."/>
            <person name="Goodwin L.A."/>
            <person name="Pitluck S."/>
            <person name="Liolios K."/>
            <person name="Mavromatis K."/>
            <person name="Pagani I."/>
            <person name="Ivanova N."/>
            <person name="Mikhailova N."/>
            <person name="Pati A."/>
            <person name="Chen A."/>
            <person name="Palaniappan K."/>
            <person name="Land M."/>
            <person name="Chang Y.J."/>
            <person name="Jeffries C.D."/>
            <person name="Brambilla E.M."/>
            <person name="Rohde M."/>
            <person name="Spring S."/>
            <person name="Detter J.C."/>
            <person name="Woyke T."/>
            <person name="Bristow J."/>
            <person name="Eisen J.A."/>
            <person name="Markowitz V."/>
            <person name="Hugenholtz P."/>
            <person name="Kyrpides N.C."/>
            <person name="Klenk H.P."/>
        </authorList>
    </citation>
    <scope>NUCLEOTIDE SEQUENCE [LARGE SCALE GENOMIC DNA]</scope>
    <source>
        <strain evidence="4">ATCC BAA-1197 / DSM 17291 / Cas60314</strain>
    </source>
</reference>
<dbReference type="OrthoDB" id="9780734at2"/>
<dbReference type="SUPFAM" id="SSF88723">
    <property type="entry name" value="PIN domain-like"/>
    <property type="match status" value="1"/>
</dbReference>
<accession>G7V9V1</accession>
<feature type="transmembrane region" description="Helical" evidence="1">
    <location>
        <begin position="46"/>
        <end position="79"/>
    </location>
</feature>
<evidence type="ECO:0000256" key="1">
    <source>
        <dbReference type="SAM" id="Phobius"/>
    </source>
</evidence>
<evidence type="ECO:0000313" key="4">
    <source>
        <dbReference type="Proteomes" id="UP000005868"/>
    </source>
</evidence>
<dbReference type="PANTHER" id="PTHR11603:SF147">
    <property type="entry name" value="MEMBRANE PROTEIN"/>
    <property type="match status" value="1"/>
</dbReference>
<keyword evidence="1" id="KW-0812">Transmembrane</keyword>
<feature type="domain" description="PIN" evidence="2">
    <location>
        <begin position="181"/>
        <end position="290"/>
    </location>
</feature>
<sequence length="382" mass="41994">MAKKVRKVLVVFARSLFVFIGAITGYEIAFVLISNKMWPWENVPHVIVLYLLSVILFSLIGYMVTPLIVRVLGFIGLYLEKSMEGISWRDISVAIFGLVAGLFVANLAALPFTNLPGVGSYIAITLNIFLGYLGVRLFLSHKDEIASMWTSIGGLKNRFGKPKKEKYFHEELLETGQEGPSPKILDTSVIIDGRILDIAATGFVEGVFILPKFVLNELQSIADSTDPLRRTKGRRGLDVIKELQRVRNVSVHIVGKSVNDLGVDSVDAGIVALAKDMGAKIVTTDYNLNKIAQIQGVEVLNVNELANALKPILLPGENVIVDLIREGKEPKQGVGYLDDGTMLVVEDGERYIGSRVEVTITSMLQTPAGRMAFGRVKREVKP</sequence>
<keyword evidence="4" id="KW-1185">Reference proteome</keyword>
<keyword evidence="1" id="KW-1133">Transmembrane helix</keyword>
<feature type="transmembrane region" description="Helical" evidence="1">
    <location>
        <begin position="91"/>
        <end position="112"/>
    </location>
</feature>
<dbReference type="Pfam" id="PF01850">
    <property type="entry name" value="PIN"/>
    <property type="match status" value="1"/>
</dbReference>
<organism evidence="3 4">
    <name type="scientific">Thermovirga lienii (strain ATCC BAA-1197 / DSM 17291 / Cas60314)</name>
    <dbReference type="NCBI Taxonomy" id="580340"/>
    <lineage>
        <taxon>Bacteria</taxon>
        <taxon>Thermotogati</taxon>
        <taxon>Synergistota</taxon>
        <taxon>Synergistia</taxon>
        <taxon>Synergistales</taxon>
        <taxon>Thermovirgaceae</taxon>
        <taxon>Thermovirga</taxon>
    </lineage>
</organism>
<evidence type="ECO:0000259" key="2">
    <source>
        <dbReference type="SMART" id="SM00670"/>
    </source>
</evidence>
<dbReference type="CDD" id="cd09877">
    <property type="entry name" value="PIN_YacL-like"/>
    <property type="match status" value="1"/>
</dbReference>
<dbReference type="STRING" id="580340.Tlie_0918"/>
<dbReference type="Gene3D" id="3.40.50.1010">
    <property type="entry name" value="5'-nuclease"/>
    <property type="match status" value="1"/>
</dbReference>